<comment type="caution">
    <text evidence="2">The sequence shown here is derived from an EMBL/GenBank/DDBJ whole genome shotgun (WGS) entry which is preliminary data.</text>
</comment>
<dbReference type="AlphaFoldDB" id="A0AAW3ZPF4"/>
<dbReference type="EMBL" id="JACYTR010000078">
    <property type="protein sequence ID" value="MBD8528045.1"/>
    <property type="molecule type" value="Genomic_DNA"/>
</dbReference>
<protein>
    <recommendedName>
        <fullName evidence="4">Type IV pilus assembly protein PilX</fullName>
    </recommendedName>
</protein>
<feature type="chain" id="PRO_5043957904" description="Type IV pilus assembly protein PilX" evidence="1">
    <location>
        <begin position="20"/>
        <end position="151"/>
    </location>
</feature>
<gene>
    <name evidence="2" type="ORF">IFO71_20035</name>
</gene>
<evidence type="ECO:0000256" key="1">
    <source>
        <dbReference type="SAM" id="SignalP"/>
    </source>
</evidence>
<evidence type="ECO:0008006" key="4">
    <source>
        <dbReference type="Google" id="ProtNLM"/>
    </source>
</evidence>
<proteinExistence type="predicted"/>
<accession>A0AAW3ZPF4</accession>
<name>A0AAW3ZPF4_9GAMM</name>
<evidence type="ECO:0000313" key="3">
    <source>
        <dbReference type="Proteomes" id="UP000613768"/>
    </source>
</evidence>
<evidence type="ECO:0000313" key="2">
    <source>
        <dbReference type="EMBL" id="MBD8528045.1"/>
    </source>
</evidence>
<keyword evidence="3" id="KW-1185">Reference proteome</keyword>
<sequence>MMLLIILSVLGLAASRVTALQERMAGTYLMDMRAFQNAEDQLRDSERLLLGANPDVVCTSPPKKLVIPGPGCLPGATTLECLATGTFATVIENLNHPRLANDEGINLGGSRQGSEVTQGGINCLLFRISSHGPDNPTVQGSDATVQSYFVP</sequence>
<dbReference type="Proteomes" id="UP000613768">
    <property type="component" value="Unassembled WGS sequence"/>
</dbReference>
<feature type="signal peptide" evidence="1">
    <location>
        <begin position="1"/>
        <end position="19"/>
    </location>
</feature>
<reference evidence="2 3" key="1">
    <citation type="submission" date="2020-09" db="EMBL/GenBank/DDBJ databases">
        <title>Pseudoxanthomonas sp. CAU 1598 isolated from sand of Yaerae Beach.</title>
        <authorList>
            <person name="Kim W."/>
        </authorList>
    </citation>
    <scope>NUCLEOTIDE SEQUENCE [LARGE SCALE GENOMIC DNA]</scope>
    <source>
        <strain evidence="2 3">CAU 1598</strain>
    </source>
</reference>
<keyword evidence="1" id="KW-0732">Signal</keyword>
<organism evidence="2 3">
    <name type="scientific">Pseudomarimonas arenosa</name>
    <dbReference type="NCBI Taxonomy" id="2774145"/>
    <lineage>
        <taxon>Bacteria</taxon>
        <taxon>Pseudomonadati</taxon>
        <taxon>Pseudomonadota</taxon>
        <taxon>Gammaproteobacteria</taxon>
        <taxon>Lysobacterales</taxon>
        <taxon>Lysobacteraceae</taxon>
        <taxon>Pseudomarimonas</taxon>
    </lineage>
</organism>